<protein>
    <submittedName>
        <fullName evidence="1">Major tail protein</fullName>
    </submittedName>
</protein>
<sequence length="294" mass="31143">MTEIKWDTAGDRLYETGVDHGVLYIPDNTGAYAVGYAWNGLTSVSESPSGAEANPQYADNIKYLNLISAEEFGATIEAFTYPDAFAQCDGTAIIGGVQIAQQTRKSFGFSYRTLIGNDIVGTDFGYKLHLVYGCDAAPSEKSRSTVNDSPEAATFSWEITTNPVPVAGINAATGKPYRPTAHVTIDSTKVNPADMAALEAILYGSADTEPRMPMPEEVLSLVGEAATLVTATPPSFDAPSDTITIPTVTGVVYMIDGVPVTGEEIIEEVTTVTAQADVGYRLPAGAVTSWTFTP</sequence>
<gene>
    <name evidence="1" type="primary">23</name>
    <name evidence="1" type="ORF">SEA_SECRETARIAT_23</name>
</gene>
<dbReference type="RefSeq" id="YP_009859433.1">
    <property type="nucleotide sequence ID" value="NC_048876.1"/>
</dbReference>
<keyword evidence="2" id="KW-1185">Reference proteome</keyword>
<dbReference type="KEGG" id="vg:55630534"/>
<name>A0A6M3T6P2_9CAUD</name>
<dbReference type="GeneID" id="55630534"/>
<accession>A0A6M3T6P2</accession>
<evidence type="ECO:0000313" key="2">
    <source>
        <dbReference type="Proteomes" id="UP000501526"/>
    </source>
</evidence>
<dbReference type="EMBL" id="MT310850">
    <property type="protein sequence ID" value="QJD49601.1"/>
    <property type="molecule type" value="Genomic_DNA"/>
</dbReference>
<dbReference type="Proteomes" id="UP000501526">
    <property type="component" value="Segment"/>
</dbReference>
<proteinExistence type="predicted"/>
<reference evidence="1 2" key="1">
    <citation type="submission" date="2020-04" db="EMBL/GenBank/DDBJ databases">
        <authorList>
            <person name="Chase M.A."/>
            <person name="Coleman C.N."/>
            <person name="Cunha M.O."/>
            <person name="Daffner M."/>
            <person name="Deam C.J."/>
            <person name="Deloso L.J."/>
            <person name="Desomma A.M."/>
            <person name="Gallardo J."/>
            <person name="Horne M.E."/>
            <person name="Kanahan O.P."/>
            <person name="Lam V."/>
            <person name="Morgan R.T."/>
            <person name="Mustor E.M."/>
            <person name="Ricardo-Iglesias M."/>
            <person name="Sartorio C.J."/>
            <person name="Sciacchitano A.R."/>
            <person name="Tvenstrup A.W."/>
            <person name="Wood A.R."/>
            <person name="Pollenz R.S."/>
            <person name="Garlena R.A."/>
            <person name="Russell D.A."/>
            <person name="Pope W.H."/>
            <person name="Jacobs-Sera D."/>
            <person name="Hatfull G.F."/>
        </authorList>
    </citation>
    <scope>NUCLEOTIDE SEQUENCE [LARGE SCALE GENOMIC DNA]</scope>
</reference>
<evidence type="ECO:0000313" key="1">
    <source>
        <dbReference type="EMBL" id="QJD49601.1"/>
    </source>
</evidence>
<organism evidence="1 2">
    <name type="scientific">Gordonia phage Secretariat</name>
    <dbReference type="NCBI Taxonomy" id="2725616"/>
    <lineage>
        <taxon>Viruses</taxon>
        <taxon>Duplodnaviria</taxon>
        <taxon>Heunggongvirae</taxon>
        <taxon>Uroviricota</taxon>
        <taxon>Caudoviricetes</taxon>
        <taxon>Deejayvirinae</taxon>
        <taxon>Secretariatvirus</taxon>
        <taxon>Secretariatvirus secretariat</taxon>
    </lineage>
</organism>